<dbReference type="SUPFAM" id="SSF51197">
    <property type="entry name" value="Clavaminate synthase-like"/>
    <property type="match status" value="1"/>
</dbReference>
<dbReference type="GO" id="GO:0005737">
    <property type="term" value="C:cytoplasm"/>
    <property type="evidence" value="ECO:0007669"/>
    <property type="project" value="TreeGrafter"/>
</dbReference>
<sequence>MLARACHRFVTHIRFSSMATAKSLPESSSGYESPSEESGVVTEFRKKFKYFKARKVEPDMSTVISLRESDPSRGVECSADFGSSYAPSADELDSVGLKPVEEWTCTTLKHRPGLYVLTDLFLASAHLTWLKRCLLEYAEPPNVTNLTAHHPDLEKGVFQKMANKLRWATLGVDYDWATKVYPEKPRAELPKEMKTVARIVSNVLGLGDMNADAVIVNYYPGKSTLSAHVDRSERDLSRPLVSLSFGQSAVYLTGGTDLDDPVDALYLQSGDVLVMHASQRLVYHAVPRIVKDRKFEGEGCSKELVDYANNNRINITIRQVD</sequence>
<dbReference type="GO" id="GO:0035516">
    <property type="term" value="F:broad specificity oxidative DNA demethylase activity"/>
    <property type="evidence" value="ECO:0007669"/>
    <property type="project" value="TreeGrafter"/>
</dbReference>
<reference evidence="7" key="1">
    <citation type="submission" date="2023-06" db="EMBL/GenBank/DDBJ databases">
        <title>Genomic analysis of the entomopathogenic nematode Steinernema hermaphroditum.</title>
        <authorList>
            <person name="Schwarz E.M."/>
            <person name="Heppert J.K."/>
            <person name="Baniya A."/>
            <person name="Schwartz H.T."/>
            <person name="Tan C.-H."/>
            <person name="Antoshechkin I."/>
            <person name="Sternberg P.W."/>
            <person name="Goodrich-Blair H."/>
            <person name="Dillman A.R."/>
        </authorList>
    </citation>
    <scope>NUCLEOTIDE SEQUENCE</scope>
    <source>
        <strain evidence="7">PS9179</strain>
        <tissue evidence="7">Whole animal</tissue>
    </source>
</reference>
<protein>
    <recommendedName>
        <fullName evidence="6">Fe2OG dioxygenase domain-containing protein</fullName>
    </recommendedName>
</protein>
<proteinExistence type="predicted"/>
<keyword evidence="2" id="KW-0223">Dioxygenase</keyword>
<dbReference type="Gene3D" id="2.60.120.590">
    <property type="entry name" value="Alpha-ketoglutarate-dependent dioxygenase AlkB-like"/>
    <property type="match status" value="1"/>
</dbReference>
<organism evidence="7 8">
    <name type="scientific">Steinernema hermaphroditum</name>
    <dbReference type="NCBI Taxonomy" id="289476"/>
    <lineage>
        <taxon>Eukaryota</taxon>
        <taxon>Metazoa</taxon>
        <taxon>Ecdysozoa</taxon>
        <taxon>Nematoda</taxon>
        <taxon>Chromadorea</taxon>
        <taxon>Rhabditida</taxon>
        <taxon>Tylenchina</taxon>
        <taxon>Panagrolaimomorpha</taxon>
        <taxon>Strongyloidoidea</taxon>
        <taxon>Steinernematidae</taxon>
        <taxon>Steinernema</taxon>
    </lineage>
</organism>
<dbReference type="EMBL" id="JAUCMV010000004">
    <property type="protein sequence ID" value="KAK0403557.1"/>
    <property type="molecule type" value="Genomic_DNA"/>
</dbReference>
<dbReference type="Pfam" id="PF13532">
    <property type="entry name" value="2OG-FeII_Oxy_2"/>
    <property type="match status" value="1"/>
</dbReference>
<keyword evidence="1 5" id="KW-0479">Metal-binding</keyword>
<dbReference type="AlphaFoldDB" id="A0AA39HFD7"/>
<dbReference type="GO" id="GO:0005634">
    <property type="term" value="C:nucleus"/>
    <property type="evidence" value="ECO:0007669"/>
    <property type="project" value="TreeGrafter"/>
</dbReference>
<keyword evidence="3" id="KW-0560">Oxidoreductase</keyword>
<keyword evidence="8" id="KW-1185">Reference proteome</keyword>
<gene>
    <name evidence="7" type="ORF">QR680_016993</name>
</gene>
<dbReference type="InterPro" id="IPR005123">
    <property type="entry name" value="Oxoglu/Fe-dep_dioxygenase_dom"/>
</dbReference>
<evidence type="ECO:0000313" key="7">
    <source>
        <dbReference type="EMBL" id="KAK0403557.1"/>
    </source>
</evidence>
<evidence type="ECO:0000256" key="4">
    <source>
        <dbReference type="ARBA" id="ARBA00023004"/>
    </source>
</evidence>
<dbReference type="InterPro" id="IPR004574">
    <property type="entry name" value="Alkb"/>
</dbReference>
<evidence type="ECO:0000313" key="8">
    <source>
        <dbReference type="Proteomes" id="UP001175271"/>
    </source>
</evidence>
<dbReference type="GO" id="GO:0035513">
    <property type="term" value="P:oxidative RNA demethylation"/>
    <property type="evidence" value="ECO:0007669"/>
    <property type="project" value="TreeGrafter"/>
</dbReference>
<evidence type="ECO:0000259" key="6">
    <source>
        <dbReference type="PROSITE" id="PS51471"/>
    </source>
</evidence>
<evidence type="ECO:0000256" key="5">
    <source>
        <dbReference type="PIRSR" id="PIRSR604574-2"/>
    </source>
</evidence>
<dbReference type="GO" id="GO:0035515">
    <property type="term" value="F:oxidative RNA demethylase activity"/>
    <property type="evidence" value="ECO:0007669"/>
    <property type="project" value="TreeGrafter"/>
</dbReference>
<comment type="cofactor">
    <cofactor evidence="5">
        <name>Fe(2+)</name>
        <dbReference type="ChEBI" id="CHEBI:29033"/>
    </cofactor>
    <text evidence="5">Binds 1 Fe(2+) ion per subunit.</text>
</comment>
<name>A0AA39HFD7_9BILA</name>
<comment type="caution">
    <text evidence="7">The sequence shown here is derived from an EMBL/GenBank/DDBJ whole genome shotgun (WGS) entry which is preliminary data.</text>
</comment>
<evidence type="ECO:0000256" key="1">
    <source>
        <dbReference type="ARBA" id="ARBA00022723"/>
    </source>
</evidence>
<feature type="binding site" evidence="5">
    <location>
        <position position="228"/>
    </location>
    <ligand>
        <name>Fe cation</name>
        <dbReference type="ChEBI" id="CHEBI:24875"/>
        <note>catalytic</note>
    </ligand>
</feature>
<dbReference type="InterPro" id="IPR037151">
    <property type="entry name" value="AlkB-like_sf"/>
</dbReference>
<dbReference type="GO" id="GO:0008198">
    <property type="term" value="F:ferrous iron binding"/>
    <property type="evidence" value="ECO:0007669"/>
    <property type="project" value="TreeGrafter"/>
</dbReference>
<dbReference type="PROSITE" id="PS51471">
    <property type="entry name" value="FE2OG_OXY"/>
    <property type="match status" value="1"/>
</dbReference>
<feature type="binding site" evidence="5">
    <location>
        <position position="284"/>
    </location>
    <ligand>
        <name>Fe cation</name>
        <dbReference type="ChEBI" id="CHEBI:24875"/>
        <note>catalytic</note>
    </ligand>
</feature>
<accession>A0AA39HFD7</accession>
<dbReference type="Proteomes" id="UP001175271">
    <property type="component" value="Unassembled WGS sequence"/>
</dbReference>
<dbReference type="InterPro" id="IPR027450">
    <property type="entry name" value="AlkB-like"/>
</dbReference>
<dbReference type="PANTHER" id="PTHR16557:SF2">
    <property type="entry name" value="NUCLEIC ACID DIOXYGENASE ALKBH1"/>
    <property type="match status" value="1"/>
</dbReference>
<evidence type="ECO:0000256" key="3">
    <source>
        <dbReference type="ARBA" id="ARBA00023002"/>
    </source>
</evidence>
<keyword evidence="4 5" id="KW-0408">Iron</keyword>
<evidence type="ECO:0000256" key="2">
    <source>
        <dbReference type="ARBA" id="ARBA00022964"/>
    </source>
</evidence>
<dbReference type="PANTHER" id="PTHR16557">
    <property type="entry name" value="ALKYLATED DNA REPAIR PROTEIN ALKB-RELATED"/>
    <property type="match status" value="1"/>
</dbReference>
<feature type="domain" description="Fe2OG dioxygenase" evidence="6">
    <location>
        <begin position="210"/>
        <end position="321"/>
    </location>
</feature>
<feature type="binding site" evidence="5">
    <location>
        <position position="230"/>
    </location>
    <ligand>
        <name>Fe cation</name>
        <dbReference type="ChEBI" id="CHEBI:24875"/>
        <note>catalytic</note>
    </ligand>
</feature>